<reference evidence="1 2" key="1">
    <citation type="submission" date="2017-11" db="EMBL/GenBank/DDBJ databases">
        <title>De-novo sequencing of pomegranate (Punica granatum L.) genome.</title>
        <authorList>
            <person name="Akparov Z."/>
            <person name="Amiraslanov A."/>
            <person name="Hajiyeva S."/>
            <person name="Abbasov M."/>
            <person name="Kaur K."/>
            <person name="Hamwieh A."/>
            <person name="Solovyev V."/>
            <person name="Salamov A."/>
            <person name="Braich B."/>
            <person name="Kosarev P."/>
            <person name="Mahmoud A."/>
            <person name="Hajiyev E."/>
            <person name="Babayeva S."/>
            <person name="Izzatullayeva V."/>
            <person name="Mammadov A."/>
            <person name="Mammadov A."/>
            <person name="Sharifova S."/>
            <person name="Ojaghi J."/>
            <person name="Eynullazada K."/>
            <person name="Bayramov B."/>
            <person name="Abdulazimova A."/>
            <person name="Shahmuradov I."/>
        </authorList>
    </citation>
    <scope>NUCLEOTIDE SEQUENCE [LARGE SCALE GENOMIC DNA]</scope>
    <source>
        <strain evidence="2">cv. AG2017</strain>
        <tissue evidence="1">Leaf</tissue>
    </source>
</reference>
<evidence type="ECO:0000313" key="2">
    <source>
        <dbReference type="Proteomes" id="UP000233551"/>
    </source>
</evidence>
<dbReference type="EMBL" id="PGOL01002562">
    <property type="protein sequence ID" value="PKI46983.1"/>
    <property type="molecule type" value="Genomic_DNA"/>
</dbReference>
<sequence>MGGFGISPGEVRLGFPRECLRVFVFGNEVRVERKGGSWRREVKDTSSGGVLMLAEAETQTSGAKAAACGQLASLAAASDKVYSEEGVPAFLRFHQVQ</sequence>
<dbReference type="AlphaFoldDB" id="A0A2I0ITC9"/>
<dbReference type="PANTHER" id="PTHR47453">
    <property type="entry name" value="PHOSPHOGLUCAN, WATER DIKINASE, CHLOROPLASTIC"/>
    <property type="match status" value="1"/>
</dbReference>
<protein>
    <submittedName>
        <fullName evidence="1">Uncharacterized protein</fullName>
    </submittedName>
</protein>
<comment type="caution">
    <text evidence="1">The sequence shown here is derived from an EMBL/GenBank/DDBJ whole genome shotgun (WGS) entry which is preliminary data.</text>
</comment>
<name>A0A2I0ITC9_PUNGR</name>
<dbReference type="STRING" id="22663.A0A2I0ITC9"/>
<dbReference type="PANTHER" id="PTHR47453:SF1">
    <property type="entry name" value="PHOSPHOGLUCAN, WATER DIKINASE, CHLOROPLASTIC"/>
    <property type="match status" value="1"/>
</dbReference>
<keyword evidence="2" id="KW-1185">Reference proteome</keyword>
<accession>A0A2I0ITC9</accession>
<proteinExistence type="predicted"/>
<evidence type="ECO:0000313" key="1">
    <source>
        <dbReference type="EMBL" id="PKI46983.1"/>
    </source>
</evidence>
<organism evidence="1 2">
    <name type="scientific">Punica granatum</name>
    <name type="common">Pomegranate</name>
    <dbReference type="NCBI Taxonomy" id="22663"/>
    <lineage>
        <taxon>Eukaryota</taxon>
        <taxon>Viridiplantae</taxon>
        <taxon>Streptophyta</taxon>
        <taxon>Embryophyta</taxon>
        <taxon>Tracheophyta</taxon>
        <taxon>Spermatophyta</taxon>
        <taxon>Magnoliopsida</taxon>
        <taxon>eudicotyledons</taxon>
        <taxon>Gunneridae</taxon>
        <taxon>Pentapetalae</taxon>
        <taxon>rosids</taxon>
        <taxon>malvids</taxon>
        <taxon>Myrtales</taxon>
        <taxon>Lythraceae</taxon>
        <taxon>Punica</taxon>
    </lineage>
</organism>
<dbReference type="Proteomes" id="UP000233551">
    <property type="component" value="Unassembled WGS sequence"/>
</dbReference>
<gene>
    <name evidence="1" type="ORF">CRG98_032608</name>
</gene>